<dbReference type="Pfam" id="PF07610">
    <property type="entry name" value="DUF1573"/>
    <property type="match status" value="1"/>
</dbReference>
<comment type="caution">
    <text evidence="2">The sequence shown here is derived from an EMBL/GenBank/DDBJ whole genome shotgun (WGS) entry which is preliminary data.</text>
</comment>
<dbReference type="RefSeq" id="WP_349242417.1">
    <property type="nucleotide sequence ID" value="NZ_JAVTTO010000004.1"/>
</dbReference>
<feature type="signal peptide" evidence="1">
    <location>
        <begin position="1"/>
        <end position="19"/>
    </location>
</feature>
<dbReference type="EMBL" id="JAVTTO010000004">
    <property type="protein sequence ID" value="MDT7833167.1"/>
    <property type="molecule type" value="Genomic_DNA"/>
</dbReference>
<dbReference type="PANTHER" id="PTHR37833:SF1">
    <property type="entry name" value="SIGNAL PEPTIDE PROTEIN"/>
    <property type="match status" value="1"/>
</dbReference>
<feature type="chain" id="PRO_5045961135" evidence="1">
    <location>
        <begin position="20"/>
        <end position="138"/>
    </location>
</feature>
<keyword evidence="3" id="KW-1185">Reference proteome</keyword>
<dbReference type="Proteomes" id="UP001257277">
    <property type="component" value="Unassembled WGS sequence"/>
</dbReference>
<keyword evidence="1" id="KW-0732">Signal</keyword>
<sequence length="138" mass="15237">MKTFLSFAVILFIGFGALAQEKAEFKFEKETIDYGKIVQNSNGVRVFEFVNIGKSPLVITRVQASCGCTVPKKPEQPILPGEKGKIEVSYDTKRVGGFSKSITIFSNAKNARKVIRIKGIVEKISAPEKKKSMMSDDS</sequence>
<accession>A0ABU3LHJ1</accession>
<organism evidence="2 3">
    <name type="scientific">Asprobacillus argus</name>
    <dbReference type="NCBI Taxonomy" id="3076534"/>
    <lineage>
        <taxon>Bacteria</taxon>
        <taxon>Pseudomonadati</taxon>
        <taxon>Bacteroidota</taxon>
        <taxon>Flavobacteriia</taxon>
        <taxon>Flavobacteriales</taxon>
        <taxon>Flavobacteriaceae</taxon>
        <taxon>Asprobacillus</taxon>
    </lineage>
</organism>
<evidence type="ECO:0000256" key="1">
    <source>
        <dbReference type="SAM" id="SignalP"/>
    </source>
</evidence>
<evidence type="ECO:0000313" key="2">
    <source>
        <dbReference type="EMBL" id="MDT7833167.1"/>
    </source>
</evidence>
<dbReference type="InterPro" id="IPR013783">
    <property type="entry name" value="Ig-like_fold"/>
</dbReference>
<reference evidence="2 3" key="1">
    <citation type="submission" date="2023-09" db="EMBL/GenBank/DDBJ databases">
        <title>Novel taxa isolated from Blanes Bay.</title>
        <authorList>
            <person name="Rey-Velasco X."/>
            <person name="Lucena T."/>
        </authorList>
    </citation>
    <scope>NUCLEOTIDE SEQUENCE [LARGE SCALE GENOMIC DNA]</scope>
    <source>
        <strain evidence="2 3">S356</strain>
    </source>
</reference>
<dbReference type="PANTHER" id="PTHR37833">
    <property type="entry name" value="LIPOPROTEIN-RELATED"/>
    <property type="match status" value="1"/>
</dbReference>
<protein>
    <submittedName>
        <fullName evidence="2">DUF1573 domain-containing protein</fullName>
    </submittedName>
</protein>
<gene>
    <name evidence="2" type="ORF">RQM59_12290</name>
</gene>
<dbReference type="Gene3D" id="2.60.40.10">
    <property type="entry name" value="Immunoglobulins"/>
    <property type="match status" value="1"/>
</dbReference>
<proteinExistence type="predicted"/>
<name>A0ABU3LHJ1_9FLAO</name>
<evidence type="ECO:0000313" key="3">
    <source>
        <dbReference type="Proteomes" id="UP001257277"/>
    </source>
</evidence>
<dbReference type="InterPro" id="IPR011467">
    <property type="entry name" value="DUF1573"/>
</dbReference>